<organism evidence="3 4">
    <name type="scientific">Rohdeia mirabilis</name>
    <dbReference type="NCBI Taxonomy" id="2528008"/>
    <lineage>
        <taxon>Bacteria</taxon>
        <taxon>Pseudomonadati</taxon>
        <taxon>Planctomycetota</taxon>
        <taxon>Planctomycetia</taxon>
        <taxon>Planctomycetia incertae sedis</taxon>
        <taxon>Rohdeia</taxon>
    </lineage>
</organism>
<dbReference type="GO" id="GO:0016747">
    <property type="term" value="F:acyltransferase activity, transferring groups other than amino-acyl groups"/>
    <property type="evidence" value="ECO:0007669"/>
    <property type="project" value="InterPro"/>
</dbReference>
<dbReference type="InterPro" id="IPR016181">
    <property type="entry name" value="Acyl_CoA_acyltransferase"/>
</dbReference>
<proteinExistence type="predicted"/>
<keyword evidence="4" id="KW-1185">Reference proteome</keyword>
<accession>A0A518CX28</accession>
<dbReference type="PROSITE" id="PS51819">
    <property type="entry name" value="VOC"/>
    <property type="match status" value="1"/>
</dbReference>
<dbReference type="Proteomes" id="UP000319342">
    <property type="component" value="Chromosome"/>
</dbReference>
<dbReference type="Gene3D" id="3.30.720.120">
    <property type="match status" value="1"/>
</dbReference>
<feature type="domain" description="VOC" evidence="2">
    <location>
        <begin position="2"/>
        <end position="126"/>
    </location>
</feature>
<dbReference type="EMBL" id="CP036290">
    <property type="protein sequence ID" value="QDU83758.1"/>
    <property type="molecule type" value="Genomic_DNA"/>
</dbReference>
<dbReference type="PROSITE" id="PS51186">
    <property type="entry name" value="GNAT"/>
    <property type="match status" value="1"/>
</dbReference>
<dbReference type="InterPro" id="IPR029068">
    <property type="entry name" value="Glyas_Bleomycin-R_OHBP_Dase"/>
</dbReference>
<dbReference type="InterPro" id="IPR053144">
    <property type="entry name" value="Acetyltransferase_Butenolide"/>
</dbReference>
<dbReference type="Pfam" id="PF00903">
    <property type="entry name" value="Glyoxalase"/>
    <property type="match status" value="1"/>
</dbReference>
<dbReference type="Pfam" id="PF13508">
    <property type="entry name" value="Acetyltransf_7"/>
    <property type="match status" value="1"/>
</dbReference>
<dbReference type="AlphaFoldDB" id="A0A518CX28"/>
<sequence>MEEAHFILYVASQEASTRFYSQVLAADPLLDVPGMTQFGLPTGAILGLMPEAGIKRLLGARLPDPSTARGVPRAELYLLVGDAHAYHERALAQGATELSPVRPRDWGHDAGYVLDLDGHVVAFAMEPPQQPEMASDAMEISVGGYSFSSDKARVDLELVHRYLSQESYWARGRSLDVVRRSIEGSLCFGVYAGEEQVGFARVVTDGATFAWLCDVFVVDAHKGAGIGKRLLERVLDEPALQGLKSFLLATNDAHDLYAKYGGFGPLEIPGKWMIKRAANE</sequence>
<dbReference type="InterPro" id="IPR004360">
    <property type="entry name" value="Glyas_Fos-R_dOase_dom"/>
</dbReference>
<dbReference type="InterPro" id="IPR000182">
    <property type="entry name" value="GNAT_dom"/>
</dbReference>
<dbReference type="Gene3D" id="3.30.720.110">
    <property type="match status" value="1"/>
</dbReference>
<evidence type="ECO:0000259" key="2">
    <source>
        <dbReference type="PROSITE" id="PS51819"/>
    </source>
</evidence>
<dbReference type="CDD" id="cd04301">
    <property type="entry name" value="NAT_SF"/>
    <property type="match status" value="1"/>
</dbReference>
<dbReference type="PANTHER" id="PTHR43233">
    <property type="entry name" value="FAMILY N-ACETYLTRANSFERASE, PUTATIVE (AFU_ORTHOLOGUE AFUA_6G03350)-RELATED"/>
    <property type="match status" value="1"/>
</dbReference>
<name>A0A518CX28_9BACT</name>
<dbReference type="RefSeq" id="WP_419186310.1">
    <property type="nucleotide sequence ID" value="NZ_CP036290.1"/>
</dbReference>
<dbReference type="Gene3D" id="3.40.630.30">
    <property type="match status" value="1"/>
</dbReference>
<dbReference type="SUPFAM" id="SSF54593">
    <property type="entry name" value="Glyoxalase/Bleomycin resistance protein/Dihydroxybiphenyl dioxygenase"/>
    <property type="match status" value="1"/>
</dbReference>
<dbReference type="InterPro" id="IPR037523">
    <property type="entry name" value="VOC_core"/>
</dbReference>
<evidence type="ECO:0000313" key="4">
    <source>
        <dbReference type="Proteomes" id="UP000319342"/>
    </source>
</evidence>
<gene>
    <name evidence="3" type="ORF">Pla163_08590</name>
</gene>
<dbReference type="SUPFAM" id="SSF55729">
    <property type="entry name" value="Acyl-CoA N-acyltransferases (Nat)"/>
    <property type="match status" value="1"/>
</dbReference>
<dbReference type="PANTHER" id="PTHR43233:SF1">
    <property type="entry name" value="FAMILY N-ACETYLTRANSFERASE, PUTATIVE (AFU_ORTHOLOGUE AFUA_6G03350)-RELATED"/>
    <property type="match status" value="1"/>
</dbReference>
<feature type="domain" description="N-acetyltransferase" evidence="1">
    <location>
        <begin position="145"/>
        <end position="278"/>
    </location>
</feature>
<reference evidence="3 4" key="1">
    <citation type="submission" date="2019-02" db="EMBL/GenBank/DDBJ databases">
        <title>Deep-cultivation of Planctomycetes and their phenomic and genomic characterization uncovers novel biology.</title>
        <authorList>
            <person name="Wiegand S."/>
            <person name="Jogler M."/>
            <person name="Boedeker C."/>
            <person name="Pinto D."/>
            <person name="Vollmers J."/>
            <person name="Rivas-Marin E."/>
            <person name="Kohn T."/>
            <person name="Peeters S.H."/>
            <person name="Heuer A."/>
            <person name="Rast P."/>
            <person name="Oberbeckmann S."/>
            <person name="Bunk B."/>
            <person name="Jeske O."/>
            <person name="Meyerdierks A."/>
            <person name="Storesund J.E."/>
            <person name="Kallscheuer N."/>
            <person name="Luecker S."/>
            <person name="Lage O.M."/>
            <person name="Pohl T."/>
            <person name="Merkel B.J."/>
            <person name="Hornburger P."/>
            <person name="Mueller R.-W."/>
            <person name="Bruemmer F."/>
            <person name="Labrenz M."/>
            <person name="Spormann A.M."/>
            <person name="Op den Camp H."/>
            <person name="Overmann J."/>
            <person name="Amann R."/>
            <person name="Jetten M.S.M."/>
            <person name="Mascher T."/>
            <person name="Medema M.H."/>
            <person name="Devos D.P."/>
            <person name="Kaster A.-K."/>
            <person name="Ovreas L."/>
            <person name="Rohde M."/>
            <person name="Galperin M.Y."/>
            <person name="Jogler C."/>
        </authorList>
    </citation>
    <scope>NUCLEOTIDE SEQUENCE [LARGE SCALE GENOMIC DNA]</scope>
    <source>
        <strain evidence="3 4">Pla163</strain>
    </source>
</reference>
<evidence type="ECO:0000259" key="1">
    <source>
        <dbReference type="PROSITE" id="PS51186"/>
    </source>
</evidence>
<protein>
    <submittedName>
        <fullName evidence="3">Glyoxalase-like domain protein</fullName>
    </submittedName>
</protein>
<evidence type="ECO:0000313" key="3">
    <source>
        <dbReference type="EMBL" id="QDU83758.1"/>
    </source>
</evidence>